<dbReference type="EMBL" id="JAAVUP010000003">
    <property type="protein sequence ID" value="NKE17853.1"/>
    <property type="molecule type" value="Genomic_DNA"/>
</dbReference>
<gene>
    <name evidence="2" type="ORF">GWK15_12950</name>
    <name evidence="1" type="ORF">GXW75_05585</name>
</gene>
<dbReference type="AlphaFoldDB" id="A0A9X9WEF1"/>
<sequence>MSDSFRIRRHADGALNLGHHRRCAARLRRLAQRRVWRAAGAALRGAAGTWPRRLGLVALALLLGGSALAEPPSSHRTELLELVALPDGRIFRLTALQIGAGTETAAHAIPGEALLLVLEGTITRDTGDGEPRRYGPGGSFDGAAMQVLRNAEAAPARLLVGQIAPPGEVPARPADLAELFTTGH</sequence>
<dbReference type="InterPro" id="IPR014710">
    <property type="entry name" value="RmlC-like_jellyroll"/>
</dbReference>
<comment type="caution">
    <text evidence="1">The sequence shown here is derived from an EMBL/GenBank/DDBJ whole genome shotgun (WGS) entry which is preliminary data.</text>
</comment>
<dbReference type="Proteomes" id="UP000746741">
    <property type="component" value="Unassembled WGS sequence"/>
</dbReference>
<dbReference type="RefSeq" id="WP_168041750.1">
    <property type="nucleotide sequence ID" value="NZ_JAAEDK010000009.1"/>
</dbReference>
<organism evidence="1 4">
    <name type="scientific">Neoroseomonas oryzicola</name>
    <dbReference type="NCBI Taxonomy" id="535904"/>
    <lineage>
        <taxon>Bacteria</taxon>
        <taxon>Pseudomonadati</taxon>
        <taxon>Pseudomonadota</taxon>
        <taxon>Alphaproteobacteria</taxon>
        <taxon>Acetobacterales</taxon>
        <taxon>Acetobacteraceae</taxon>
        <taxon>Neoroseomonas</taxon>
    </lineage>
</organism>
<accession>A0A9X9WEF1</accession>
<dbReference type="SUPFAM" id="SSF51182">
    <property type="entry name" value="RmlC-like cupins"/>
    <property type="match status" value="1"/>
</dbReference>
<evidence type="ECO:0000313" key="4">
    <source>
        <dbReference type="Proteomes" id="UP001138708"/>
    </source>
</evidence>
<proteinExistence type="predicted"/>
<keyword evidence="3" id="KW-1185">Reference proteome</keyword>
<evidence type="ECO:0008006" key="5">
    <source>
        <dbReference type="Google" id="ProtNLM"/>
    </source>
</evidence>
<protein>
    <recommendedName>
        <fullName evidence="5">Cupin domain-containing protein</fullName>
    </recommendedName>
</protein>
<dbReference type="EMBL" id="JAAEDK010000009">
    <property type="protein sequence ID" value="MBR0658711.1"/>
    <property type="molecule type" value="Genomic_DNA"/>
</dbReference>
<evidence type="ECO:0000313" key="3">
    <source>
        <dbReference type="Proteomes" id="UP000746741"/>
    </source>
</evidence>
<reference evidence="2 3" key="2">
    <citation type="submission" date="2020-02" db="EMBL/GenBank/DDBJ databases">
        <authorList>
            <person name="Sun Q."/>
            <person name="Inoue M."/>
        </authorList>
    </citation>
    <scope>NUCLEOTIDE SEQUENCE [LARGE SCALE GENOMIC DNA]</scope>
    <source>
        <strain evidence="2 3">KCTC 22478</strain>
    </source>
</reference>
<dbReference type="InterPro" id="IPR011051">
    <property type="entry name" value="RmlC_Cupin_sf"/>
</dbReference>
<reference evidence="1" key="1">
    <citation type="submission" date="2020-01" db="EMBL/GenBank/DDBJ databases">
        <authorList>
            <person name="Rat A."/>
        </authorList>
    </citation>
    <scope>NUCLEOTIDE SEQUENCE</scope>
    <source>
        <strain evidence="1">LMG 31161</strain>
    </source>
</reference>
<evidence type="ECO:0000313" key="1">
    <source>
        <dbReference type="EMBL" id="MBR0658711.1"/>
    </source>
</evidence>
<name>A0A9X9WEF1_9PROT</name>
<evidence type="ECO:0000313" key="2">
    <source>
        <dbReference type="EMBL" id="NKE17853.1"/>
    </source>
</evidence>
<dbReference type="Gene3D" id="2.60.120.10">
    <property type="entry name" value="Jelly Rolls"/>
    <property type="match status" value="1"/>
</dbReference>
<dbReference type="Proteomes" id="UP001138708">
    <property type="component" value="Unassembled WGS sequence"/>
</dbReference>
<reference evidence="1" key="3">
    <citation type="journal article" date="2021" name="Syst. Appl. Microbiol.">
        <title>Roseomonas hellenica sp. nov., isolated from roots of wild-growing Alkanna tinctoria.</title>
        <authorList>
            <person name="Rat A."/>
            <person name="Naranjo H.D."/>
            <person name="Lebbe L."/>
            <person name="Cnockaert M."/>
            <person name="Krigas N."/>
            <person name="Grigoriadou K."/>
            <person name="Maloupa E."/>
            <person name="Willems A."/>
        </authorList>
    </citation>
    <scope>NUCLEOTIDE SEQUENCE</scope>
    <source>
        <strain evidence="1">LMG 31161</strain>
    </source>
</reference>